<dbReference type="PANTHER" id="PTHR42747">
    <property type="entry name" value="NITRONATE MONOOXYGENASE-RELATED"/>
    <property type="match status" value="1"/>
</dbReference>
<protein>
    <recommendedName>
        <fullName evidence="3">Probable nitronate monooxygenase</fullName>
    </recommendedName>
</protein>
<dbReference type="SUPFAM" id="SSF51412">
    <property type="entry name" value="Inosine monophosphate dehydrogenase (IMPDH)"/>
    <property type="match status" value="1"/>
</dbReference>
<dbReference type="Proteomes" id="UP000190042">
    <property type="component" value="Unassembled WGS sequence"/>
</dbReference>
<proteinExistence type="inferred from homology"/>
<sequence length="331" mass="35940">MGKKEDVLKALSDQMVLPVIAAPMFLVSNPELVTACCRNGVIGSFPAPNARTIEQLEEWMIQITTSLEEHAKSGQKTAPWALNMVTHRTYSRLKEEVELILRYQPKIVITALGSPTTVIEAVHSYGGLVFADVNSVKFAKKSARTGVDGLILVSSGAGGHTGNMNSFAFVEAVRQFFDGLIILAGGISTGNGILAAQSLGADLAYMGTSFISTSESMAQVEYKEMVVDAEFDDIVMTDAFTGVHANMLRPSIEKAGLDPKKLKPKTTINFSDPQAGTKAWKNIWSAGHGVESVTNIQPAADIISGLVEQYEKAQMRLSQINYWNMHKEEIK</sequence>
<evidence type="ECO:0000256" key="2">
    <source>
        <dbReference type="ARBA" id="ARBA00009881"/>
    </source>
</evidence>
<keyword evidence="6" id="KW-0560">Oxidoreductase</keyword>
<evidence type="ECO:0000313" key="9">
    <source>
        <dbReference type="Proteomes" id="UP000190042"/>
    </source>
</evidence>
<evidence type="ECO:0000256" key="4">
    <source>
        <dbReference type="ARBA" id="ARBA00022630"/>
    </source>
</evidence>
<evidence type="ECO:0000256" key="7">
    <source>
        <dbReference type="ARBA" id="ARBA00023033"/>
    </source>
</evidence>
<evidence type="ECO:0000256" key="3">
    <source>
        <dbReference type="ARBA" id="ARBA00013457"/>
    </source>
</evidence>
<gene>
    <name evidence="8" type="ORF">SAMN04244570_1956</name>
</gene>
<dbReference type="GO" id="GO:0018580">
    <property type="term" value="F:nitronate monooxygenase activity"/>
    <property type="evidence" value="ECO:0007669"/>
    <property type="project" value="InterPro"/>
</dbReference>
<keyword evidence="7 8" id="KW-0503">Monooxygenase</keyword>
<evidence type="ECO:0000313" key="8">
    <source>
        <dbReference type="EMBL" id="SKA97861.1"/>
    </source>
</evidence>
<accession>A0A1T4Y9A8</accession>
<dbReference type="FunFam" id="3.20.20.70:FF:000210">
    <property type="entry name" value="2-nitropropane dioxygenase"/>
    <property type="match status" value="1"/>
</dbReference>
<dbReference type="EMBL" id="FUYJ01000003">
    <property type="protein sequence ID" value="SKA97861.1"/>
    <property type="molecule type" value="Genomic_DNA"/>
</dbReference>
<comment type="similarity">
    <text evidence="2">Belongs to the nitronate monooxygenase family. NMO class I subfamily.</text>
</comment>
<evidence type="ECO:0000256" key="1">
    <source>
        <dbReference type="ARBA" id="ARBA00003535"/>
    </source>
</evidence>
<comment type="function">
    <text evidence="1">Nitronate monooxygenase that uses molecular oxygen to catalyze the oxidative denitrification of alkyl nitronates. Acts on propionate 3-nitronate (P3N), the presumed physiological substrate. Probably functions in the detoxification of P3N, a metabolic poison produced by plants and fungi as a defense mechanism.</text>
</comment>
<dbReference type="PANTHER" id="PTHR42747:SF4">
    <property type="entry name" value="BLR1330 PROTEIN"/>
    <property type="match status" value="1"/>
</dbReference>
<name>A0A1T4Y9A8_9BACL</name>
<dbReference type="InterPro" id="IPR004136">
    <property type="entry name" value="NMO"/>
</dbReference>
<evidence type="ECO:0000256" key="6">
    <source>
        <dbReference type="ARBA" id="ARBA00023002"/>
    </source>
</evidence>
<evidence type="ECO:0000256" key="5">
    <source>
        <dbReference type="ARBA" id="ARBA00022643"/>
    </source>
</evidence>
<dbReference type="Gene3D" id="3.20.20.70">
    <property type="entry name" value="Aldolase class I"/>
    <property type="match status" value="1"/>
</dbReference>
<dbReference type="CDD" id="cd04730">
    <property type="entry name" value="NPD_like"/>
    <property type="match status" value="1"/>
</dbReference>
<dbReference type="Pfam" id="PF03060">
    <property type="entry name" value="NMO"/>
    <property type="match status" value="1"/>
</dbReference>
<keyword evidence="9" id="KW-1185">Reference proteome</keyword>
<dbReference type="RefSeq" id="WP_078817484.1">
    <property type="nucleotide sequence ID" value="NZ_FUYJ01000003.1"/>
</dbReference>
<organism evidence="8 9">
    <name type="scientific">Sporosarcina newyorkensis</name>
    <dbReference type="NCBI Taxonomy" id="759851"/>
    <lineage>
        <taxon>Bacteria</taxon>
        <taxon>Bacillati</taxon>
        <taxon>Bacillota</taxon>
        <taxon>Bacilli</taxon>
        <taxon>Bacillales</taxon>
        <taxon>Caryophanaceae</taxon>
        <taxon>Sporosarcina</taxon>
    </lineage>
</organism>
<reference evidence="9" key="1">
    <citation type="submission" date="2017-02" db="EMBL/GenBank/DDBJ databases">
        <authorList>
            <person name="Varghese N."/>
            <person name="Submissions S."/>
        </authorList>
    </citation>
    <scope>NUCLEOTIDE SEQUENCE [LARGE SCALE GENOMIC DNA]</scope>
    <source>
        <strain evidence="9">DSM 23966</strain>
    </source>
</reference>
<keyword evidence="5" id="KW-0288">FMN</keyword>
<dbReference type="InterPro" id="IPR013785">
    <property type="entry name" value="Aldolase_TIM"/>
</dbReference>
<dbReference type="AlphaFoldDB" id="A0A1T4Y9A8"/>
<keyword evidence="4" id="KW-0285">Flavoprotein</keyword>